<dbReference type="Proteomes" id="UP000004110">
    <property type="component" value="Unassembled WGS sequence"/>
</dbReference>
<organism evidence="1 2">
    <name type="scientific">Bacteroides uniformis (strain ATCC 8492 / DSM 6597 / CCUG 4942 / CIP 103695 / JCM 5828 / KCTC 5204 / NCTC 13054 / VPI 0061)</name>
    <dbReference type="NCBI Taxonomy" id="411479"/>
    <lineage>
        <taxon>Bacteria</taxon>
        <taxon>Pseudomonadati</taxon>
        <taxon>Bacteroidota</taxon>
        <taxon>Bacteroidia</taxon>
        <taxon>Bacteroidales</taxon>
        <taxon>Bacteroidaceae</taxon>
        <taxon>Bacteroides</taxon>
    </lineage>
</organism>
<dbReference type="EMBL" id="AAYH02000049">
    <property type="protein sequence ID" value="EDO51816.1"/>
    <property type="molecule type" value="Genomic_DNA"/>
</dbReference>
<reference evidence="1" key="1">
    <citation type="submission" date="2007-06" db="EMBL/GenBank/DDBJ databases">
        <authorList>
            <person name="Fulton L."/>
            <person name="Clifton S."/>
            <person name="Fulton B."/>
            <person name="Xu J."/>
            <person name="Minx P."/>
            <person name="Pepin K.H."/>
            <person name="Johnson M."/>
            <person name="Thiruvilangam P."/>
            <person name="Bhonagiri V."/>
            <person name="Nash W.E."/>
            <person name="Mardis E.R."/>
            <person name="Wilson R.K."/>
        </authorList>
    </citation>
    <scope>NUCLEOTIDE SEQUENCE [LARGE SCALE GENOMIC DNA]</scope>
    <source>
        <strain evidence="1">ATCC 8492</strain>
    </source>
</reference>
<accession>A0ABC9N529</accession>
<comment type="caution">
    <text evidence="1">The sequence shown here is derived from an EMBL/GenBank/DDBJ whole genome shotgun (WGS) entry which is preliminary data.</text>
</comment>
<gene>
    <name evidence="1" type="ORF">BACUNI_04365</name>
</gene>
<reference evidence="1" key="2">
    <citation type="submission" date="2013-11" db="EMBL/GenBank/DDBJ databases">
        <title>Draft genome sequence of Bacteroides uniformis (ATCC 8492).</title>
        <authorList>
            <person name="Sudarsanam P."/>
            <person name="Ley R."/>
            <person name="Guruge J."/>
            <person name="Turnbaugh P.J."/>
            <person name="Mahowald M."/>
            <person name="Liep D."/>
            <person name="Gordon J."/>
        </authorList>
    </citation>
    <scope>NUCLEOTIDE SEQUENCE</scope>
    <source>
        <strain evidence="1">ATCC 8492</strain>
    </source>
</reference>
<protein>
    <submittedName>
        <fullName evidence="1">Uncharacterized protein</fullName>
    </submittedName>
</protein>
<keyword evidence="2" id="KW-1185">Reference proteome</keyword>
<evidence type="ECO:0000313" key="2">
    <source>
        <dbReference type="Proteomes" id="UP000004110"/>
    </source>
</evidence>
<evidence type="ECO:0000313" key="1">
    <source>
        <dbReference type="EMBL" id="EDO51816.1"/>
    </source>
</evidence>
<dbReference type="AlphaFoldDB" id="A0ABC9N529"/>
<sequence length="40" mass="4708">MRAYARQKQCKDSQKLNGYKKLPCILCENFIGEPGRYVWA</sequence>
<proteinExistence type="predicted"/>
<name>A0ABC9N529_BACUC</name>